<organism evidence="1">
    <name type="scientific">Trichophyton rubrum CBS 288.86</name>
    <dbReference type="NCBI Taxonomy" id="1215330"/>
    <lineage>
        <taxon>Eukaryota</taxon>
        <taxon>Fungi</taxon>
        <taxon>Dikarya</taxon>
        <taxon>Ascomycota</taxon>
        <taxon>Pezizomycotina</taxon>
        <taxon>Eurotiomycetes</taxon>
        <taxon>Eurotiomycetidae</taxon>
        <taxon>Onygenales</taxon>
        <taxon>Arthrodermataceae</taxon>
        <taxon>Trichophyton</taxon>
    </lineage>
</organism>
<sequence>MVEPVRTDIHRLIEVEDTLLIYTCSCIYTAQRDVKGQARRLESKYQKTIENMHVFKNVFTLRMFTCAGARAMEGYSLSQVERRPDQAIGHSFVGFVLRMITLSHIIRSDTCQSLSCE</sequence>
<name>A0A022VZI8_TRIRU</name>
<proteinExistence type="predicted"/>
<evidence type="ECO:0000313" key="1">
    <source>
        <dbReference type="EMBL" id="EZF51369.1"/>
    </source>
</evidence>
<gene>
    <name evidence="1" type="ORF">H103_05241</name>
</gene>
<dbReference type="AlphaFoldDB" id="A0A022VZI8"/>
<dbReference type="EMBL" id="KK207866">
    <property type="protein sequence ID" value="EZF51369.1"/>
    <property type="molecule type" value="Genomic_DNA"/>
</dbReference>
<accession>A0A022VZI8</accession>
<dbReference type="HOGENOM" id="CLU_2086526_0_0_1"/>
<dbReference type="Proteomes" id="UP000023758">
    <property type="component" value="Unassembled WGS sequence"/>
</dbReference>
<protein>
    <submittedName>
        <fullName evidence="1">Uncharacterized protein</fullName>
    </submittedName>
</protein>
<reference evidence="1" key="1">
    <citation type="submission" date="2014-02" db="EMBL/GenBank/DDBJ databases">
        <title>The Genome Sequence of Trichophyton rubrum (morphotype fischeri) CBS 288.86.</title>
        <authorList>
            <consortium name="The Broad Institute Genomics Platform"/>
            <person name="Cuomo C.A."/>
            <person name="White T.C."/>
            <person name="Graser Y."/>
            <person name="Martinez-Rossi N."/>
            <person name="Heitman J."/>
            <person name="Young S.K."/>
            <person name="Zeng Q."/>
            <person name="Gargeya S."/>
            <person name="Abouelleil A."/>
            <person name="Alvarado L."/>
            <person name="Chapman S.B."/>
            <person name="Gainer-Dewar J."/>
            <person name="Goldberg J."/>
            <person name="Griggs A."/>
            <person name="Gujja S."/>
            <person name="Hansen M."/>
            <person name="Howarth C."/>
            <person name="Imamovic A."/>
            <person name="Larimer J."/>
            <person name="Martinez D."/>
            <person name="Murphy C."/>
            <person name="Pearson M.D."/>
            <person name="Persinoti G."/>
            <person name="Poon T."/>
            <person name="Priest M."/>
            <person name="Roberts A.D."/>
            <person name="Saif S."/>
            <person name="Shea T.D."/>
            <person name="Sykes S.N."/>
            <person name="Wortman J."/>
            <person name="Nusbaum C."/>
            <person name="Birren B."/>
        </authorList>
    </citation>
    <scope>NUCLEOTIDE SEQUENCE [LARGE SCALE GENOMIC DNA]</scope>
    <source>
        <strain evidence="1">CBS 288.86</strain>
    </source>
</reference>